<dbReference type="Gene3D" id="2.60.40.1740">
    <property type="entry name" value="hypothetical protein (bacova_03559)"/>
    <property type="match status" value="1"/>
</dbReference>
<organism evidence="3 4">
    <name type="scientific">Bacteroides caccae CL03T12C61</name>
    <dbReference type="NCBI Taxonomy" id="997873"/>
    <lineage>
        <taxon>Bacteria</taxon>
        <taxon>Pseudomonadati</taxon>
        <taxon>Bacteroidota</taxon>
        <taxon>Bacteroidia</taxon>
        <taxon>Bacteroidales</taxon>
        <taxon>Bacteroidaceae</taxon>
        <taxon>Bacteroides</taxon>
    </lineage>
</organism>
<feature type="chain" id="PRO_5003715847" description="BT-3987-like N-terminal domain-containing protein" evidence="1">
    <location>
        <begin position="20"/>
        <end position="164"/>
    </location>
</feature>
<dbReference type="InterPro" id="IPR013728">
    <property type="entry name" value="BT_3987-like_N"/>
</dbReference>
<dbReference type="GeneID" id="75112057"/>
<accession>I8UY74</accession>
<feature type="signal peptide" evidence="1">
    <location>
        <begin position="1"/>
        <end position="19"/>
    </location>
</feature>
<keyword evidence="1" id="KW-0732">Signal</keyword>
<feature type="domain" description="BT-3987-like N-terminal" evidence="2">
    <location>
        <begin position="35"/>
        <end position="146"/>
    </location>
</feature>
<evidence type="ECO:0000313" key="3">
    <source>
        <dbReference type="EMBL" id="EIY17952.1"/>
    </source>
</evidence>
<dbReference type="Pfam" id="PF08522">
    <property type="entry name" value="BT_3987-like_N"/>
    <property type="match status" value="1"/>
</dbReference>
<dbReference type="RefSeq" id="WP_005682045.1">
    <property type="nucleotide sequence ID" value="NZ_CAXUCB010000016.1"/>
</dbReference>
<evidence type="ECO:0000259" key="2">
    <source>
        <dbReference type="Pfam" id="PF08522"/>
    </source>
</evidence>
<comment type="caution">
    <text evidence="3">The sequence shown here is derived from an EMBL/GenBank/DDBJ whole genome shotgun (WGS) entry which is preliminary data.</text>
</comment>
<dbReference type="EMBL" id="AGXF01000017">
    <property type="protein sequence ID" value="EIY17952.1"/>
    <property type="molecule type" value="Genomic_DNA"/>
</dbReference>
<proteinExistence type="predicted"/>
<keyword evidence="4" id="KW-1185">Reference proteome</keyword>
<dbReference type="PROSITE" id="PS51257">
    <property type="entry name" value="PROKAR_LIPOPROTEIN"/>
    <property type="match status" value="1"/>
</dbReference>
<dbReference type="AlphaFoldDB" id="I8UY74"/>
<dbReference type="Proteomes" id="UP000002965">
    <property type="component" value="Unassembled WGS sequence"/>
</dbReference>
<evidence type="ECO:0000256" key="1">
    <source>
        <dbReference type="SAM" id="SignalP"/>
    </source>
</evidence>
<sequence>MKRNILYIGMLLAALIVFSACDEAMESNLPAEYATVLYFQGSGEVDVDMTNVEEGEVTYRLIICKGGNQLGGTASARIEVMNQEQLSDYNDSYTLLPVECYSLESQLDFQTNDIYKQSEVLVKTSRIMSLIESDKEYVLPLQLTSEKCLVNPDNDQIFLKFNIK</sequence>
<dbReference type="OrthoDB" id="948486at2"/>
<dbReference type="HOGENOM" id="CLU_1615656_0_0_10"/>
<protein>
    <recommendedName>
        <fullName evidence="2">BT-3987-like N-terminal domain-containing protein</fullName>
    </recommendedName>
</protein>
<name>I8UY74_9BACE</name>
<dbReference type="PATRIC" id="fig|997873.3.peg.3426"/>
<reference evidence="3 4" key="1">
    <citation type="submission" date="2012-02" db="EMBL/GenBank/DDBJ databases">
        <title>The Genome Sequence of Bacteroides caccae CL03T12C61.</title>
        <authorList>
            <consortium name="The Broad Institute Genome Sequencing Platform"/>
            <person name="Earl A."/>
            <person name="Ward D."/>
            <person name="Feldgarden M."/>
            <person name="Gevers D."/>
            <person name="Zitomersky N.L."/>
            <person name="Coyne M.J."/>
            <person name="Comstock L.E."/>
            <person name="Young S.K."/>
            <person name="Zeng Q."/>
            <person name="Gargeya S."/>
            <person name="Fitzgerald M."/>
            <person name="Haas B."/>
            <person name="Abouelleil A."/>
            <person name="Alvarado L."/>
            <person name="Arachchi H.M."/>
            <person name="Berlin A."/>
            <person name="Chapman S.B."/>
            <person name="Gearin G."/>
            <person name="Goldberg J."/>
            <person name="Griggs A."/>
            <person name="Gujja S."/>
            <person name="Hansen M."/>
            <person name="Heiman D."/>
            <person name="Howarth C."/>
            <person name="Larimer J."/>
            <person name="Lui A."/>
            <person name="MacDonald P.J.P."/>
            <person name="McCowen C."/>
            <person name="Montmayeur A."/>
            <person name="Murphy C."/>
            <person name="Neiman D."/>
            <person name="Pearson M."/>
            <person name="Priest M."/>
            <person name="Roberts A."/>
            <person name="Saif S."/>
            <person name="Shea T."/>
            <person name="Sisk P."/>
            <person name="Stolte C."/>
            <person name="Sykes S."/>
            <person name="Wortman J."/>
            <person name="Nusbaum C."/>
            <person name="Birren B."/>
        </authorList>
    </citation>
    <scope>NUCLEOTIDE SEQUENCE [LARGE SCALE GENOMIC DNA]</scope>
    <source>
        <strain evidence="3 4">CL03T12C61</strain>
    </source>
</reference>
<evidence type="ECO:0000313" key="4">
    <source>
        <dbReference type="Proteomes" id="UP000002965"/>
    </source>
</evidence>
<gene>
    <name evidence="3" type="ORF">HMPREF1061_03291</name>
</gene>